<sequence>MSEDIQITSDLSRGHLIVDAFNGLGDFEKSLKNSARNNKIVLLDMNDGCNLRDYDDNFLVFITHFNKLALRGGKIFPIGFGLSEEAIQLAGQHIFSERKKDILRNFRPSNNQSVRNGLDLSLLPLLRDHFMITESFSDPDQYIRDLLTHKAVLAYGGDLYKDLRQNEYFASFKDLVFKEIASEPVVLRFDSWRFYEAALFGCCPISLDFDRYGLETSANPMPWSEYIPIDFSRIETTTSRIVEEVSKDSFFLEKIGLNARKWVINNHSPRATAMRVLETMTQHQFL</sequence>
<accession>A0A2Z4JVF6</accession>
<dbReference type="Proteomes" id="UP000248592">
    <property type="component" value="Chromosome"/>
</dbReference>
<dbReference type="AlphaFoldDB" id="A0A2Z4JVF6"/>
<name>A0A2Z4JVF6_9BURK</name>
<dbReference type="EMBL" id="CP030085">
    <property type="protein sequence ID" value="AWW50332.1"/>
    <property type="molecule type" value="Genomic_DNA"/>
</dbReference>
<evidence type="ECO:0008006" key="3">
    <source>
        <dbReference type="Google" id="ProtNLM"/>
    </source>
</evidence>
<organism evidence="1 2">
    <name type="scientific">Polynucleobacter paneuropaeus</name>
    <dbReference type="NCBI Taxonomy" id="2527775"/>
    <lineage>
        <taxon>Bacteria</taxon>
        <taxon>Pseudomonadati</taxon>
        <taxon>Pseudomonadota</taxon>
        <taxon>Betaproteobacteria</taxon>
        <taxon>Burkholderiales</taxon>
        <taxon>Burkholderiaceae</taxon>
        <taxon>Polynucleobacter</taxon>
    </lineage>
</organism>
<evidence type="ECO:0000313" key="1">
    <source>
        <dbReference type="EMBL" id="AWW50332.1"/>
    </source>
</evidence>
<gene>
    <name evidence="1" type="ORF">Pas1_08050</name>
</gene>
<reference evidence="2" key="1">
    <citation type="submission" date="2018-06" db="EMBL/GenBank/DDBJ databases">
        <title>Description of a new Polynucleobacter species.</title>
        <authorList>
            <person name="Hahn M.W."/>
        </authorList>
    </citation>
    <scope>NUCLEOTIDE SEQUENCE [LARGE SCALE GENOMIC DNA]</scope>
    <source>
        <strain evidence="2">MG-25-Pas1-D2</strain>
    </source>
</reference>
<evidence type="ECO:0000313" key="2">
    <source>
        <dbReference type="Proteomes" id="UP000248592"/>
    </source>
</evidence>
<protein>
    <recommendedName>
        <fullName evidence="3">Glycosyltransferase family 1 protein</fullName>
    </recommendedName>
</protein>
<proteinExistence type="predicted"/>